<evidence type="ECO:0000256" key="1">
    <source>
        <dbReference type="SAM" id="SignalP"/>
    </source>
</evidence>
<keyword evidence="1" id="KW-0732">Signal</keyword>
<name>A0A7C3HZZ6_MEIRU</name>
<comment type="caution">
    <text evidence="2">The sequence shown here is derived from an EMBL/GenBank/DDBJ whole genome shotgun (WGS) entry which is preliminary data.</text>
</comment>
<dbReference type="AlphaFoldDB" id="A0A7C3HZZ6"/>
<sequence>MQRIIQALTILTLLILTPALAQSSQSSLKPTNPALVLPVGQELSDAELSQIEGKWLWAIGGAVVSIAAGYAEKAAAGEAYTWKDAAKDAIAGAMGTGIGKAAGMVGKAVERAIYVPRGTGNAVEFAGGAVGTGTVRGALDRRP</sequence>
<organism evidence="2">
    <name type="scientific">Meiothermus ruber</name>
    <dbReference type="NCBI Taxonomy" id="277"/>
    <lineage>
        <taxon>Bacteria</taxon>
        <taxon>Thermotogati</taxon>
        <taxon>Deinococcota</taxon>
        <taxon>Deinococci</taxon>
        <taxon>Thermales</taxon>
        <taxon>Thermaceae</taxon>
        <taxon>Meiothermus</taxon>
    </lineage>
</organism>
<proteinExistence type="predicted"/>
<feature type="chain" id="PRO_5027959337" evidence="1">
    <location>
        <begin position="22"/>
        <end position="143"/>
    </location>
</feature>
<gene>
    <name evidence="2" type="ORF">ENS82_08310</name>
</gene>
<accession>A0A7C3HZZ6</accession>
<feature type="signal peptide" evidence="1">
    <location>
        <begin position="1"/>
        <end position="21"/>
    </location>
</feature>
<reference evidence="2" key="1">
    <citation type="journal article" date="2020" name="mSystems">
        <title>Genome- and Community-Level Interaction Insights into Carbon Utilization and Element Cycling Functions of Hydrothermarchaeota in Hydrothermal Sediment.</title>
        <authorList>
            <person name="Zhou Z."/>
            <person name="Liu Y."/>
            <person name="Xu W."/>
            <person name="Pan J."/>
            <person name="Luo Z.H."/>
            <person name="Li M."/>
        </authorList>
    </citation>
    <scope>NUCLEOTIDE SEQUENCE [LARGE SCALE GENOMIC DNA]</scope>
    <source>
        <strain evidence="2">SpSt-524</strain>
    </source>
</reference>
<protein>
    <submittedName>
        <fullName evidence="2">Uncharacterized protein</fullName>
    </submittedName>
</protein>
<dbReference type="EMBL" id="DSWI01000016">
    <property type="protein sequence ID" value="HFG20705.1"/>
    <property type="molecule type" value="Genomic_DNA"/>
</dbReference>
<evidence type="ECO:0000313" key="2">
    <source>
        <dbReference type="EMBL" id="HFG20705.1"/>
    </source>
</evidence>